<dbReference type="AlphaFoldDB" id="A0AAE1UGA7"/>
<accession>A0AAE1UGA7</accession>
<reference evidence="1" key="1">
    <citation type="submission" date="2023-11" db="EMBL/GenBank/DDBJ databases">
        <title>Genome assemblies of two species of porcelain crab, Petrolisthes cinctipes and Petrolisthes manimaculis (Anomura: Porcellanidae).</title>
        <authorList>
            <person name="Angst P."/>
        </authorList>
    </citation>
    <scope>NUCLEOTIDE SEQUENCE</scope>
    <source>
        <strain evidence="1">PB745_02</strain>
        <tissue evidence="1">Gill</tissue>
    </source>
</reference>
<dbReference type="Proteomes" id="UP001292094">
    <property type="component" value="Unassembled WGS sequence"/>
</dbReference>
<evidence type="ECO:0008006" key="3">
    <source>
        <dbReference type="Google" id="ProtNLM"/>
    </source>
</evidence>
<dbReference type="CDD" id="cd00037">
    <property type="entry name" value="CLECT"/>
    <property type="match status" value="1"/>
</dbReference>
<name>A0AAE1UGA7_9EUCA</name>
<organism evidence="1 2">
    <name type="scientific">Petrolisthes manimaculis</name>
    <dbReference type="NCBI Taxonomy" id="1843537"/>
    <lineage>
        <taxon>Eukaryota</taxon>
        <taxon>Metazoa</taxon>
        <taxon>Ecdysozoa</taxon>
        <taxon>Arthropoda</taxon>
        <taxon>Crustacea</taxon>
        <taxon>Multicrustacea</taxon>
        <taxon>Malacostraca</taxon>
        <taxon>Eumalacostraca</taxon>
        <taxon>Eucarida</taxon>
        <taxon>Decapoda</taxon>
        <taxon>Pleocyemata</taxon>
        <taxon>Anomura</taxon>
        <taxon>Galatheoidea</taxon>
        <taxon>Porcellanidae</taxon>
        <taxon>Petrolisthes</taxon>
    </lineage>
</organism>
<protein>
    <recommendedName>
        <fullName evidence="3">C-type lectin domain-containing protein</fullName>
    </recommendedName>
</protein>
<gene>
    <name evidence="1" type="ORF">Pmani_006599</name>
</gene>
<keyword evidence="2" id="KW-1185">Reference proteome</keyword>
<dbReference type="Gene3D" id="3.10.100.10">
    <property type="entry name" value="Mannose-Binding Protein A, subunit A"/>
    <property type="match status" value="1"/>
</dbReference>
<comment type="caution">
    <text evidence="1">The sequence shown here is derived from an EMBL/GenBank/DDBJ whole genome shotgun (WGS) entry which is preliminary data.</text>
</comment>
<sequence>MVWWDGNREEGAQAYYTCGHGNAFCSGGNVLTLTCSSLNITSTSSSSFSSSRPIWIPDTSHPANLTCVDVTLTCPANYTCYDGLCYRLMTPGTDWYANEALKECGSEGGMLAAPTTNIQITFLQHLLLQAGVEEAGLGLSDRNDFGYEWEGVYNQSGEVEVKKEHPWITAQFTVLYTNSSKILGFLSNERRSHYICQYPGVVDCQRPPPLPTTADDTTPELNHDGDLSFLATATYTCPQVKVFKAADTNPKSEEVMSRTNLCHYNEITVSALRGSGVNVWDSTLPLSLGYNHQCSLHPTRTSVNYWWKCHDKRHVGYVLVEQYVDMLLNHACNSYLLVQQHIHRGHCVS</sequence>
<proteinExistence type="predicted"/>
<dbReference type="InterPro" id="IPR016186">
    <property type="entry name" value="C-type_lectin-like/link_sf"/>
</dbReference>
<dbReference type="SUPFAM" id="SSF56436">
    <property type="entry name" value="C-type lectin-like"/>
    <property type="match status" value="1"/>
</dbReference>
<evidence type="ECO:0000313" key="1">
    <source>
        <dbReference type="EMBL" id="KAK4322622.1"/>
    </source>
</evidence>
<dbReference type="InterPro" id="IPR016187">
    <property type="entry name" value="CTDL_fold"/>
</dbReference>
<dbReference type="EMBL" id="JAWZYT010000503">
    <property type="protein sequence ID" value="KAK4322622.1"/>
    <property type="molecule type" value="Genomic_DNA"/>
</dbReference>
<evidence type="ECO:0000313" key="2">
    <source>
        <dbReference type="Proteomes" id="UP001292094"/>
    </source>
</evidence>